<dbReference type="CDD" id="cd11286">
    <property type="entry name" value="ADF_cofilin_like"/>
    <property type="match status" value="1"/>
</dbReference>
<dbReference type="InterPro" id="IPR029006">
    <property type="entry name" value="ADF-H/Gelsolin-like_dom_sf"/>
</dbReference>
<accession>A0A7S2LMJ8</accession>
<protein>
    <recommendedName>
        <fullName evidence="3">ADF-H domain-containing protein</fullName>
    </recommendedName>
</protein>
<dbReference type="PANTHER" id="PTHR11913">
    <property type="entry name" value="COFILIN-RELATED"/>
    <property type="match status" value="1"/>
</dbReference>
<gene>
    <name evidence="4" type="ORF">LDAN0321_LOCUS19841</name>
</gene>
<feature type="domain" description="ADF-H" evidence="3">
    <location>
        <begin position="2"/>
        <end position="139"/>
    </location>
</feature>
<sequence>MATGVTVCDSVSDAFQKFKLKQGEFKLRYITYKIQDKKVIVIDKKGGMEKTYEDFCEDITSDNDCRYGLVDLEFETDDGRTTSKLVFISWNPDTAPIRSKMIYSGSKESIKSTLNGVGIHINATDFSELDYETTVLPIVKRFA</sequence>
<evidence type="ECO:0000256" key="1">
    <source>
        <dbReference type="ARBA" id="ARBA00006844"/>
    </source>
</evidence>
<evidence type="ECO:0000313" key="4">
    <source>
        <dbReference type="EMBL" id="CAD9610651.1"/>
    </source>
</evidence>
<comment type="similarity">
    <text evidence="1">Belongs to the actin-binding proteins ADF family.</text>
</comment>
<keyword evidence="2" id="KW-0009">Actin-binding</keyword>
<evidence type="ECO:0000256" key="2">
    <source>
        <dbReference type="ARBA" id="ARBA00023203"/>
    </source>
</evidence>
<dbReference type="SUPFAM" id="SSF55753">
    <property type="entry name" value="Actin depolymerizing proteins"/>
    <property type="match status" value="1"/>
</dbReference>
<dbReference type="AlphaFoldDB" id="A0A7S2LMJ8"/>
<dbReference type="Gene3D" id="3.40.20.10">
    <property type="entry name" value="Severin"/>
    <property type="match status" value="1"/>
</dbReference>
<dbReference type="InterPro" id="IPR017904">
    <property type="entry name" value="ADF/Cofilin"/>
</dbReference>
<name>A0A7S2LMJ8_9STRA</name>
<dbReference type="Pfam" id="PF00241">
    <property type="entry name" value="Cofilin_ADF"/>
    <property type="match status" value="1"/>
</dbReference>
<reference evidence="4" key="1">
    <citation type="submission" date="2021-01" db="EMBL/GenBank/DDBJ databases">
        <authorList>
            <person name="Corre E."/>
            <person name="Pelletier E."/>
            <person name="Niang G."/>
            <person name="Scheremetjew M."/>
            <person name="Finn R."/>
            <person name="Kale V."/>
            <person name="Holt S."/>
            <person name="Cochrane G."/>
            <person name="Meng A."/>
            <person name="Brown T."/>
            <person name="Cohen L."/>
        </authorList>
    </citation>
    <scope>NUCLEOTIDE SEQUENCE</scope>
    <source>
        <strain evidence="4">B650</strain>
    </source>
</reference>
<evidence type="ECO:0000259" key="3">
    <source>
        <dbReference type="PROSITE" id="PS51263"/>
    </source>
</evidence>
<dbReference type="EMBL" id="HBGY01031792">
    <property type="protein sequence ID" value="CAD9610651.1"/>
    <property type="molecule type" value="Transcribed_RNA"/>
</dbReference>
<dbReference type="GO" id="GO:0003779">
    <property type="term" value="F:actin binding"/>
    <property type="evidence" value="ECO:0007669"/>
    <property type="project" value="UniProtKB-KW"/>
</dbReference>
<dbReference type="SMART" id="SM00102">
    <property type="entry name" value="ADF"/>
    <property type="match status" value="1"/>
</dbReference>
<proteinExistence type="inferred from homology"/>
<organism evidence="4">
    <name type="scientific">Leptocylindrus danicus</name>
    <dbReference type="NCBI Taxonomy" id="163516"/>
    <lineage>
        <taxon>Eukaryota</taxon>
        <taxon>Sar</taxon>
        <taxon>Stramenopiles</taxon>
        <taxon>Ochrophyta</taxon>
        <taxon>Bacillariophyta</taxon>
        <taxon>Coscinodiscophyceae</taxon>
        <taxon>Chaetocerotophycidae</taxon>
        <taxon>Leptocylindrales</taxon>
        <taxon>Leptocylindraceae</taxon>
        <taxon>Leptocylindrus</taxon>
    </lineage>
</organism>
<dbReference type="InterPro" id="IPR002108">
    <property type="entry name" value="ADF-H"/>
</dbReference>
<dbReference type="GO" id="GO:0015629">
    <property type="term" value="C:actin cytoskeleton"/>
    <property type="evidence" value="ECO:0007669"/>
    <property type="project" value="InterPro"/>
</dbReference>
<dbReference type="PROSITE" id="PS51263">
    <property type="entry name" value="ADF_H"/>
    <property type="match status" value="1"/>
</dbReference>
<dbReference type="GO" id="GO:0030042">
    <property type="term" value="P:actin filament depolymerization"/>
    <property type="evidence" value="ECO:0007669"/>
    <property type="project" value="InterPro"/>
</dbReference>